<keyword evidence="4" id="KW-0472">Membrane</keyword>
<evidence type="ECO:0008006" key="11">
    <source>
        <dbReference type="Google" id="ProtNLM"/>
    </source>
</evidence>
<comment type="similarity">
    <text evidence="2">Belongs to the SusD family.</text>
</comment>
<keyword evidence="10" id="KW-1185">Reference proteome</keyword>
<evidence type="ECO:0000259" key="7">
    <source>
        <dbReference type="Pfam" id="PF07980"/>
    </source>
</evidence>
<feature type="domain" description="SusD-like N-terminal" evidence="8">
    <location>
        <begin position="22"/>
        <end position="224"/>
    </location>
</feature>
<dbReference type="STRING" id="1178516.AWR27_00670"/>
<comment type="subcellular location">
    <subcellularLocation>
        <location evidence="1">Cell outer membrane</location>
    </subcellularLocation>
</comment>
<keyword evidence="3 6" id="KW-0732">Signal</keyword>
<feature type="signal peptide" evidence="6">
    <location>
        <begin position="1"/>
        <end position="21"/>
    </location>
</feature>
<evidence type="ECO:0000259" key="8">
    <source>
        <dbReference type="Pfam" id="PF14322"/>
    </source>
</evidence>
<dbReference type="GO" id="GO:0009279">
    <property type="term" value="C:cell outer membrane"/>
    <property type="evidence" value="ECO:0007669"/>
    <property type="project" value="UniProtKB-SubCell"/>
</dbReference>
<dbReference type="KEGG" id="smon:AWR27_00670"/>
<dbReference type="SUPFAM" id="SSF48452">
    <property type="entry name" value="TPR-like"/>
    <property type="match status" value="1"/>
</dbReference>
<dbReference type="EMBL" id="CP014263">
    <property type="protein sequence ID" value="AQG77990.1"/>
    <property type="molecule type" value="Genomic_DNA"/>
</dbReference>
<evidence type="ECO:0000256" key="1">
    <source>
        <dbReference type="ARBA" id="ARBA00004442"/>
    </source>
</evidence>
<evidence type="ECO:0000313" key="9">
    <source>
        <dbReference type="EMBL" id="AQG77990.1"/>
    </source>
</evidence>
<evidence type="ECO:0000256" key="3">
    <source>
        <dbReference type="ARBA" id="ARBA00022729"/>
    </source>
</evidence>
<feature type="chain" id="PRO_5012907850" description="Carbohydrate-binding protein SusD" evidence="6">
    <location>
        <begin position="22"/>
        <end position="493"/>
    </location>
</feature>
<dbReference type="AlphaFoldDB" id="A0A1P9WRK3"/>
<name>A0A1P9WRK3_9BACT</name>
<dbReference type="InterPro" id="IPR012944">
    <property type="entry name" value="SusD_RagB_dom"/>
</dbReference>
<gene>
    <name evidence="9" type="ORF">AWR27_00670</name>
</gene>
<dbReference type="CDD" id="cd08977">
    <property type="entry name" value="SusD"/>
    <property type="match status" value="1"/>
</dbReference>
<dbReference type="RefSeq" id="WP_077129415.1">
    <property type="nucleotide sequence ID" value="NZ_CP014263.1"/>
</dbReference>
<protein>
    <recommendedName>
        <fullName evidence="11">Carbohydrate-binding protein SusD</fullName>
    </recommendedName>
</protein>
<evidence type="ECO:0000256" key="2">
    <source>
        <dbReference type="ARBA" id="ARBA00006275"/>
    </source>
</evidence>
<dbReference type="Gene3D" id="1.25.40.390">
    <property type="match status" value="1"/>
</dbReference>
<keyword evidence="5" id="KW-0998">Cell outer membrane</keyword>
<organism evidence="9 10">
    <name type="scientific">Spirosoma montaniterrae</name>
    <dbReference type="NCBI Taxonomy" id="1178516"/>
    <lineage>
        <taxon>Bacteria</taxon>
        <taxon>Pseudomonadati</taxon>
        <taxon>Bacteroidota</taxon>
        <taxon>Cytophagia</taxon>
        <taxon>Cytophagales</taxon>
        <taxon>Cytophagaceae</taxon>
        <taxon>Spirosoma</taxon>
    </lineage>
</organism>
<dbReference type="Proteomes" id="UP000187941">
    <property type="component" value="Chromosome"/>
</dbReference>
<evidence type="ECO:0000256" key="5">
    <source>
        <dbReference type="ARBA" id="ARBA00023237"/>
    </source>
</evidence>
<proteinExistence type="inferred from homology"/>
<evidence type="ECO:0000256" key="6">
    <source>
        <dbReference type="SAM" id="SignalP"/>
    </source>
</evidence>
<evidence type="ECO:0000256" key="4">
    <source>
        <dbReference type="ARBA" id="ARBA00023136"/>
    </source>
</evidence>
<reference evidence="9 10" key="1">
    <citation type="submission" date="2016-01" db="EMBL/GenBank/DDBJ databases">
        <authorList>
            <person name="Oliw E.H."/>
        </authorList>
    </citation>
    <scope>NUCLEOTIDE SEQUENCE [LARGE SCALE GENOMIC DNA]</scope>
    <source>
        <strain evidence="9 10">DY10</strain>
    </source>
</reference>
<dbReference type="Pfam" id="PF07980">
    <property type="entry name" value="SusD_RagB"/>
    <property type="match status" value="1"/>
</dbReference>
<evidence type="ECO:0000313" key="10">
    <source>
        <dbReference type="Proteomes" id="UP000187941"/>
    </source>
</evidence>
<sequence>MKFIRFSSALLLLTLSGCSESFLDLQPNTQVSTNTFYQSASDFRTAVNAAYAALQADGLYGSVYIHFSEVPADNAGVQNPNGAGGIAQNEFDQFVVTPVNPSLLSFYSASYAAIQRCNIVLGRIEASAVTPALKNQFTGETRFIRGLMYFNLVRFFGGVPLVLNEINAAEEGYTYTRASADDVYKQVLADLTDAETKLPVSYTGADIGRATSGAAKALLGKVYLTQKNYAQAVVKLKEVIDLTGTGGRVYDLAPRYIDNFDPARSNNSGHKESLFEIQYKTGGIGEGSGYTNGSAPPNGPLTLTGVGNGNGQFIWPTVQVFNAFPRSDPRRSANLDSLIINGQLQRYVKKYLQPVYGSIPFNQADSDMNFPVLRFADVLLMYAEALNETNSGPNAVAYDAINRVRRRAHGVTTSAFDIPAGLNKAAFALAVENERRLELAFEGHRWPDLVRTDRAIPVMTALGFRVQPHQLIFPIPQAEIDINPGKMTQNPGY</sequence>
<dbReference type="InterPro" id="IPR033985">
    <property type="entry name" value="SusD-like_N"/>
</dbReference>
<dbReference type="OrthoDB" id="636214at2"/>
<dbReference type="PROSITE" id="PS51257">
    <property type="entry name" value="PROKAR_LIPOPROTEIN"/>
    <property type="match status" value="1"/>
</dbReference>
<dbReference type="Pfam" id="PF14322">
    <property type="entry name" value="SusD-like_3"/>
    <property type="match status" value="1"/>
</dbReference>
<accession>A0A1P9WRK3</accession>
<feature type="domain" description="RagB/SusD" evidence="7">
    <location>
        <begin position="347"/>
        <end position="451"/>
    </location>
</feature>
<dbReference type="InterPro" id="IPR011990">
    <property type="entry name" value="TPR-like_helical_dom_sf"/>
</dbReference>